<protein>
    <recommendedName>
        <fullName evidence="4 5">Large ribosomal subunit protein uL10</fullName>
    </recommendedName>
</protein>
<dbReference type="Proteomes" id="UP000178603">
    <property type="component" value="Unassembled WGS sequence"/>
</dbReference>
<name>A0A1F8AT15_9BACT</name>
<dbReference type="HAMAP" id="MF_00362">
    <property type="entry name" value="Ribosomal_uL10"/>
    <property type="match status" value="1"/>
</dbReference>
<evidence type="ECO:0000313" key="6">
    <source>
        <dbReference type="EMBL" id="OGM54892.1"/>
    </source>
</evidence>
<dbReference type="InterPro" id="IPR001790">
    <property type="entry name" value="Ribosomal_uL10"/>
</dbReference>
<dbReference type="InterPro" id="IPR022973">
    <property type="entry name" value="Ribosomal_uL10_bac"/>
</dbReference>
<dbReference type="InterPro" id="IPR047865">
    <property type="entry name" value="Ribosomal_uL10_bac_type"/>
</dbReference>
<dbReference type="Gene3D" id="3.30.70.1730">
    <property type="match status" value="1"/>
</dbReference>
<accession>A0A1F8AT15</accession>
<comment type="similarity">
    <text evidence="1 5">Belongs to the universal ribosomal protein uL10 family.</text>
</comment>
<evidence type="ECO:0000256" key="5">
    <source>
        <dbReference type="HAMAP-Rule" id="MF_00362"/>
    </source>
</evidence>
<dbReference type="GO" id="GO:1990904">
    <property type="term" value="C:ribonucleoprotein complex"/>
    <property type="evidence" value="ECO:0007669"/>
    <property type="project" value="UniProtKB-KW"/>
</dbReference>
<dbReference type="AlphaFoldDB" id="A0A1F8AT15"/>
<dbReference type="CDD" id="cd05797">
    <property type="entry name" value="Ribosomal_L10"/>
    <property type="match status" value="1"/>
</dbReference>
<organism evidence="6 7">
    <name type="scientific">Candidatus Woesebacteria bacterium RIFCSPHIGHO2_12_FULL_41_24</name>
    <dbReference type="NCBI Taxonomy" id="1802510"/>
    <lineage>
        <taxon>Bacteria</taxon>
        <taxon>Candidatus Woeseibacteriota</taxon>
    </lineage>
</organism>
<evidence type="ECO:0000313" key="7">
    <source>
        <dbReference type="Proteomes" id="UP000178603"/>
    </source>
</evidence>
<dbReference type="Gene3D" id="6.10.250.290">
    <property type="match status" value="1"/>
</dbReference>
<evidence type="ECO:0000256" key="1">
    <source>
        <dbReference type="ARBA" id="ARBA00008889"/>
    </source>
</evidence>
<proteinExistence type="inferred from homology"/>
<dbReference type="GO" id="GO:0070180">
    <property type="term" value="F:large ribosomal subunit rRNA binding"/>
    <property type="evidence" value="ECO:0007669"/>
    <property type="project" value="UniProtKB-UniRule"/>
</dbReference>
<evidence type="ECO:0000256" key="4">
    <source>
        <dbReference type="ARBA" id="ARBA00035202"/>
    </source>
</evidence>
<dbReference type="EMBL" id="MGGW01000009">
    <property type="protein sequence ID" value="OGM54892.1"/>
    <property type="molecule type" value="Genomic_DNA"/>
</dbReference>
<keyword evidence="3 5" id="KW-0687">Ribonucleoprotein</keyword>
<reference evidence="6 7" key="1">
    <citation type="journal article" date="2016" name="Nat. Commun.">
        <title>Thousands of microbial genomes shed light on interconnected biogeochemical processes in an aquifer system.</title>
        <authorList>
            <person name="Anantharaman K."/>
            <person name="Brown C.T."/>
            <person name="Hug L.A."/>
            <person name="Sharon I."/>
            <person name="Castelle C.J."/>
            <person name="Probst A.J."/>
            <person name="Thomas B.C."/>
            <person name="Singh A."/>
            <person name="Wilkins M.J."/>
            <person name="Karaoz U."/>
            <person name="Brodie E.L."/>
            <person name="Williams K.H."/>
            <person name="Hubbard S.S."/>
            <person name="Banfield J.F."/>
        </authorList>
    </citation>
    <scope>NUCLEOTIDE SEQUENCE [LARGE SCALE GENOMIC DNA]</scope>
</reference>
<dbReference type="GO" id="GO:0006412">
    <property type="term" value="P:translation"/>
    <property type="evidence" value="ECO:0007669"/>
    <property type="project" value="UniProtKB-UniRule"/>
</dbReference>
<comment type="caution">
    <text evidence="6">The sequence shown here is derived from an EMBL/GenBank/DDBJ whole genome shotgun (WGS) entry which is preliminary data.</text>
</comment>
<keyword evidence="5" id="KW-0694">RNA-binding</keyword>
<dbReference type="NCBIfam" id="NF000955">
    <property type="entry name" value="PRK00099.1-1"/>
    <property type="match status" value="1"/>
</dbReference>
<dbReference type="GO" id="GO:0005840">
    <property type="term" value="C:ribosome"/>
    <property type="evidence" value="ECO:0007669"/>
    <property type="project" value="UniProtKB-KW"/>
</dbReference>
<keyword evidence="2 5" id="KW-0689">Ribosomal protein</keyword>
<gene>
    <name evidence="5" type="primary">rplJ</name>
    <name evidence="6" type="ORF">A3E44_01735</name>
</gene>
<evidence type="ECO:0000256" key="3">
    <source>
        <dbReference type="ARBA" id="ARBA00023274"/>
    </source>
</evidence>
<evidence type="ECO:0000256" key="2">
    <source>
        <dbReference type="ARBA" id="ARBA00022980"/>
    </source>
</evidence>
<keyword evidence="5" id="KW-0699">rRNA-binding</keyword>
<dbReference type="SUPFAM" id="SSF160369">
    <property type="entry name" value="Ribosomal protein L10-like"/>
    <property type="match status" value="1"/>
</dbReference>
<dbReference type="InterPro" id="IPR043141">
    <property type="entry name" value="Ribosomal_uL10-like_sf"/>
</dbReference>
<dbReference type="PANTHER" id="PTHR11560">
    <property type="entry name" value="39S RIBOSOMAL PROTEIN L10, MITOCHONDRIAL"/>
    <property type="match status" value="1"/>
</dbReference>
<comment type="subunit">
    <text evidence="5">Part of the ribosomal stalk of the 50S ribosomal subunit. The N-terminus interacts with L11 and the large rRNA to form the base of the stalk. The C-terminus forms an elongated spine to which L12 dimers bind in a sequential fashion forming a multimeric L10(L12)X complex.</text>
</comment>
<sequence>MNKKDKPVFVKKLSDELANAKSVVLVDFSGLTVKAQQDLKKRFKESNSKMLVVKNTLFKLAAEDAKLPKETLADTVLTGQTAVITSGTDPVSPIQILGKFAKESVSVTGEPLPKFKVGVIEGKFQDSESLVKISTLPGKDVLLGQVLGNLMAPEYGLVSVLNANMQKLIFVLSEAGKRG</sequence>
<comment type="function">
    <text evidence="5">Forms part of the ribosomal stalk, playing a central role in the interaction of the ribosome with GTP-bound translation factors.</text>
</comment>
<dbReference type="Pfam" id="PF00466">
    <property type="entry name" value="Ribosomal_L10"/>
    <property type="match status" value="1"/>
</dbReference>